<protein>
    <submittedName>
        <fullName evidence="2">Uncharacterized protein</fullName>
    </submittedName>
</protein>
<feature type="transmembrane region" description="Helical" evidence="1">
    <location>
        <begin position="16"/>
        <end position="39"/>
    </location>
</feature>
<keyword evidence="1" id="KW-0472">Membrane</keyword>
<comment type="caution">
    <text evidence="2">The sequence shown here is derived from an EMBL/GenBank/DDBJ whole genome shotgun (WGS) entry which is preliminary data.</text>
</comment>
<organism evidence="2 3">
    <name type="scientific">Glomus cerebriforme</name>
    <dbReference type="NCBI Taxonomy" id="658196"/>
    <lineage>
        <taxon>Eukaryota</taxon>
        <taxon>Fungi</taxon>
        <taxon>Fungi incertae sedis</taxon>
        <taxon>Mucoromycota</taxon>
        <taxon>Glomeromycotina</taxon>
        <taxon>Glomeromycetes</taxon>
        <taxon>Glomerales</taxon>
        <taxon>Glomeraceae</taxon>
        <taxon>Glomus</taxon>
    </lineage>
</organism>
<dbReference type="Proteomes" id="UP000265703">
    <property type="component" value="Unassembled WGS sequence"/>
</dbReference>
<dbReference type="AlphaFoldDB" id="A0A397SYJ0"/>
<keyword evidence="1" id="KW-0812">Transmembrane</keyword>
<keyword evidence="3" id="KW-1185">Reference proteome</keyword>
<evidence type="ECO:0000256" key="1">
    <source>
        <dbReference type="SAM" id="Phobius"/>
    </source>
</evidence>
<sequence>MPNGQMVLVDSTVLKWFLQILGMVLMDLEWFLQIFWTYWNSFCGLPELSGLPNKWEGFFLTFIFKKQY</sequence>
<reference evidence="2 3" key="1">
    <citation type="submission" date="2018-06" db="EMBL/GenBank/DDBJ databases">
        <title>Comparative genomics reveals the genomic features of Rhizophagus irregularis, R. cerebriforme, R. diaphanum and Gigaspora rosea, and their symbiotic lifestyle signature.</title>
        <authorList>
            <person name="Morin E."/>
            <person name="San Clemente H."/>
            <person name="Chen E.C.H."/>
            <person name="De La Providencia I."/>
            <person name="Hainaut M."/>
            <person name="Kuo A."/>
            <person name="Kohler A."/>
            <person name="Murat C."/>
            <person name="Tang N."/>
            <person name="Roy S."/>
            <person name="Loubradou J."/>
            <person name="Henrissat B."/>
            <person name="Grigoriev I.V."/>
            <person name="Corradi N."/>
            <person name="Roux C."/>
            <person name="Martin F.M."/>
        </authorList>
    </citation>
    <scope>NUCLEOTIDE SEQUENCE [LARGE SCALE GENOMIC DNA]</scope>
    <source>
        <strain evidence="2 3">DAOM 227022</strain>
    </source>
</reference>
<dbReference type="EMBL" id="QKYT01000242">
    <property type="protein sequence ID" value="RIA88887.1"/>
    <property type="molecule type" value="Genomic_DNA"/>
</dbReference>
<proteinExistence type="predicted"/>
<name>A0A397SYJ0_9GLOM</name>
<accession>A0A397SYJ0</accession>
<gene>
    <name evidence="2" type="ORF">C1645_825666</name>
</gene>
<evidence type="ECO:0000313" key="3">
    <source>
        <dbReference type="Proteomes" id="UP000265703"/>
    </source>
</evidence>
<keyword evidence="1" id="KW-1133">Transmembrane helix</keyword>
<evidence type="ECO:0000313" key="2">
    <source>
        <dbReference type="EMBL" id="RIA88887.1"/>
    </source>
</evidence>